<dbReference type="EMBL" id="OV725082">
    <property type="protein sequence ID" value="CAH1406261.1"/>
    <property type="molecule type" value="Genomic_DNA"/>
</dbReference>
<reference evidence="2" key="1">
    <citation type="submission" date="2022-01" db="EMBL/GenBank/DDBJ databases">
        <authorList>
            <person name="King R."/>
        </authorList>
    </citation>
    <scope>NUCLEOTIDE SEQUENCE</scope>
</reference>
<name>A0A9P0HQB1_NEZVI</name>
<feature type="compositionally biased region" description="Polar residues" evidence="1">
    <location>
        <begin position="33"/>
        <end position="42"/>
    </location>
</feature>
<keyword evidence="3" id="KW-1185">Reference proteome</keyword>
<evidence type="ECO:0000313" key="2">
    <source>
        <dbReference type="EMBL" id="CAH1406261.1"/>
    </source>
</evidence>
<proteinExistence type="predicted"/>
<dbReference type="Proteomes" id="UP001152798">
    <property type="component" value="Chromosome 6"/>
</dbReference>
<gene>
    <name evidence="2" type="ORF">NEZAVI_LOCUS14245</name>
</gene>
<dbReference type="AlphaFoldDB" id="A0A9P0HQB1"/>
<feature type="region of interest" description="Disordered" evidence="1">
    <location>
        <begin position="1"/>
        <end position="42"/>
    </location>
</feature>
<organism evidence="2 3">
    <name type="scientific">Nezara viridula</name>
    <name type="common">Southern green stink bug</name>
    <name type="synonym">Cimex viridulus</name>
    <dbReference type="NCBI Taxonomy" id="85310"/>
    <lineage>
        <taxon>Eukaryota</taxon>
        <taxon>Metazoa</taxon>
        <taxon>Ecdysozoa</taxon>
        <taxon>Arthropoda</taxon>
        <taxon>Hexapoda</taxon>
        <taxon>Insecta</taxon>
        <taxon>Pterygota</taxon>
        <taxon>Neoptera</taxon>
        <taxon>Paraneoptera</taxon>
        <taxon>Hemiptera</taxon>
        <taxon>Heteroptera</taxon>
        <taxon>Panheteroptera</taxon>
        <taxon>Pentatomomorpha</taxon>
        <taxon>Pentatomoidea</taxon>
        <taxon>Pentatomidae</taxon>
        <taxon>Pentatominae</taxon>
        <taxon>Nezara</taxon>
    </lineage>
</organism>
<evidence type="ECO:0000256" key="1">
    <source>
        <dbReference type="SAM" id="MobiDB-lite"/>
    </source>
</evidence>
<accession>A0A9P0HQB1</accession>
<evidence type="ECO:0000313" key="3">
    <source>
        <dbReference type="Proteomes" id="UP001152798"/>
    </source>
</evidence>
<protein>
    <submittedName>
        <fullName evidence="2">Uncharacterized protein</fullName>
    </submittedName>
</protein>
<sequence>MRRFLNPPDCPGNYESSSRRRTGSTARLPRPRSTASTIEPYP</sequence>